<keyword evidence="2" id="KW-1185">Reference proteome</keyword>
<dbReference type="PANTHER" id="PTHR34352">
    <property type="entry name" value="PROTEIN YHFA"/>
    <property type="match status" value="1"/>
</dbReference>
<dbReference type="Pfam" id="PF02566">
    <property type="entry name" value="OsmC"/>
    <property type="match status" value="1"/>
</dbReference>
<dbReference type="Proteomes" id="UP001596022">
    <property type="component" value="Unassembled WGS sequence"/>
</dbReference>
<dbReference type="Gene3D" id="3.30.300.20">
    <property type="match status" value="1"/>
</dbReference>
<name>A0ABV9GM32_9BACL</name>
<protein>
    <submittedName>
        <fullName evidence="1">OsmC family protein</fullName>
        <ecNumber evidence="1">1.11.1.-</ecNumber>
    </submittedName>
</protein>
<dbReference type="InterPro" id="IPR003718">
    <property type="entry name" value="OsmC/Ohr_fam"/>
</dbReference>
<accession>A0ABV9GM32</accession>
<evidence type="ECO:0000313" key="1">
    <source>
        <dbReference type="EMBL" id="MFC4619304.1"/>
    </source>
</evidence>
<sequence>MLQIHLDDTAYKMETRFGDLTIASDDQYGFRPFQLMVASIAGCSGTVLRKILIKKRVDVEDITIKAEVTRNAAEADRIESIHLMFLIKASGLKEHQMERILDLTRKNCSMVRSVEGSIDITESYELME</sequence>
<gene>
    <name evidence="1" type="ORF">ACFO4N_11330</name>
</gene>
<organism evidence="1 2">
    <name type="scientific">Camelliibacillus cellulosilyticus</name>
    <dbReference type="NCBI Taxonomy" id="2174486"/>
    <lineage>
        <taxon>Bacteria</taxon>
        <taxon>Bacillati</taxon>
        <taxon>Bacillota</taxon>
        <taxon>Bacilli</taxon>
        <taxon>Bacillales</taxon>
        <taxon>Sporolactobacillaceae</taxon>
        <taxon>Camelliibacillus</taxon>
    </lineage>
</organism>
<dbReference type="SUPFAM" id="SSF82784">
    <property type="entry name" value="OsmC-like"/>
    <property type="match status" value="1"/>
</dbReference>
<dbReference type="PANTHER" id="PTHR34352:SF1">
    <property type="entry name" value="PROTEIN YHFA"/>
    <property type="match status" value="1"/>
</dbReference>
<dbReference type="GO" id="GO:0004601">
    <property type="term" value="F:peroxidase activity"/>
    <property type="evidence" value="ECO:0007669"/>
    <property type="project" value="UniProtKB-KW"/>
</dbReference>
<dbReference type="EC" id="1.11.1.-" evidence="1"/>
<reference evidence="2" key="1">
    <citation type="journal article" date="2019" name="Int. J. Syst. Evol. Microbiol.">
        <title>The Global Catalogue of Microorganisms (GCM) 10K type strain sequencing project: providing services to taxonomists for standard genome sequencing and annotation.</title>
        <authorList>
            <consortium name="The Broad Institute Genomics Platform"/>
            <consortium name="The Broad Institute Genome Sequencing Center for Infectious Disease"/>
            <person name="Wu L."/>
            <person name="Ma J."/>
        </authorList>
    </citation>
    <scope>NUCLEOTIDE SEQUENCE [LARGE SCALE GENOMIC DNA]</scope>
    <source>
        <strain evidence="2">CGMCC 1.16306</strain>
    </source>
</reference>
<dbReference type="EMBL" id="JBHSFW010000007">
    <property type="protein sequence ID" value="MFC4619304.1"/>
    <property type="molecule type" value="Genomic_DNA"/>
</dbReference>
<keyword evidence="1" id="KW-0560">Oxidoreductase</keyword>
<comment type="caution">
    <text evidence="1">The sequence shown here is derived from an EMBL/GenBank/DDBJ whole genome shotgun (WGS) entry which is preliminary data.</text>
</comment>
<keyword evidence="1" id="KW-0575">Peroxidase</keyword>
<evidence type="ECO:0000313" key="2">
    <source>
        <dbReference type="Proteomes" id="UP001596022"/>
    </source>
</evidence>
<dbReference type="InterPro" id="IPR015946">
    <property type="entry name" value="KH_dom-like_a/b"/>
</dbReference>
<dbReference type="RefSeq" id="WP_376846401.1">
    <property type="nucleotide sequence ID" value="NZ_JBHSFW010000007.1"/>
</dbReference>
<proteinExistence type="predicted"/>
<dbReference type="InterPro" id="IPR036102">
    <property type="entry name" value="OsmC/Ohrsf"/>
</dbReference>